<dbReference type="Proteomes" id="UP001501469">
    <property type="component" value="Unassembled WGS sequence"/>
</dbReference>
<organism evidence="1 2">
    <name type="scientific">Hymenobacter glaciei</name>
    <dbReference type="NCBI Taxonomy" id="877209"/>
    <lineage>
        <taxon>Bacteria</taxon>
        <taxon>Pseudomonadati</taxon>
        <taxon>Bacteroidota</taxon>
        <taxon>Cytophagia</taxon>
        <taxon>Cytophagales</taxon>
        <taxon>Hymenobacteraceae</taxon>
        <taxon>Hymenobacter</taxon>
    </lineage>
</organism>
<dbReference type="RefSeq" id="WP_345053175.1">
    <property type="nucleotide sequence ID" value="NZ_BAABDK010000016.1"/>
</dbReference>
<protein>
    <submittedName>
        <fullName evidence="1">Uncharacterized protein</fullName>
    </submittedName>
</protein>
<gene>
    <name evidence="1" type="ORF">GCM10022409_18230</name>
</gene>
<evidence type="ECO:0000313" key="2">
    <source>
        <dbReference type="Proteomes" id="UP001501469"/>
    </source>
</evidence>
<proteinExistence type="predicted"/>
<sequence>MENAEAFRSELETWLNDVVADENPAEEIIAFRFGLGEVEEGYVLYLAGSKNYNETDDEWAAFPPEFIAQKELIISANEGEEWYWVILEVIYSLGRTLRKSPIQDSFLGGNIPVYTGFESGDLYRLK</sequence>
<keyword evidence="2" id="KW-1185">Reference proteome</keyword>
<reference evidence="2" key="1">
    <citation type="journal article" date="2019" name="Int. J. Syst. Evol. Microbiol.">
        <title>The Global Catalogue of Microorganisms (GCM) 10K type strain sequencing project: providing services to taxonomists for standard genome sequencing and annotation.</title>
        <authorList>
            <consortium name="The Broad Institute Genomics Platform"/>
            <consortium name="The Broad Institute Genome Sequencing Center for Infectious Disease"/>
            <person name="Wu L."/>
            <person name="Ma J."/>
        </authorList>
    </citation>
    <scope>NUCLEOTIDE SEQUENCE [LARGE SCALE GENOMIC DNA]</scope>
    <source>
        <strain evidence="2">JCM 17225</strain>
    </source>
</reference>
<dbReference type="EMBL" id="BAABDK010000016">
    <property type="protein sequence ID" value="GAA4034232.1"/>
    <property type="molecule type" value="Genomic_DNA"/>
</dbReference>
<accession>A0ABP7U0T1</accession>
<evidence type="ECO:0000313" key="1">
    <source>
        <dbReference type="EMBL" id="GAA4034232.1"/>
    </source>
</evidence>
<comment type="caution">
    <text evidence="1">The sequence shown here is derived from an EMBL/GenBank/DDBJ whole genome shotgun (WGS) entry which is preliminary data.</text>
</comment>
<name>A0ABP7U0T1_9BACT</name>